<accession>A0ACB7C9G9</accession>
<dbReference type="Proteomes" id="UP000768646">
    <property type="component" value="Unassembled WGS sequence"/>
</dbReference>
<evidence type="ECO:0000313" key="1">
    <source>
        <dbReference type="EMBL" id="KAG4304206.1"/>
    </source>
</evidence>
<evidence type="ECO:0000313" key="2">
    <source>
        <dbReference type="Proteomes" id="UP000768646"/>
    </source>
</evidence>
<protein>
    <submittedName>
        <fullName evidence="1">Uncharacterized protein</fullName>
    </submittedName>
</protein>
<reference evidence="1 2" key="1">
    <citation type="journal article" date="2021" name="Commun. Biol.">
        <title>Genomic insights into the host specific adaptation of the Pneumocystis genus.</title>
        <authorList>
            <person name="Cisse O.H."/>
            <person name="Ma L."/>
            <person name="Dekker J.P."/>
            <person name="Khil P.P."/>
            <person name="Youn J.-H."/>
            <person name="Brenchley J.M."/>
            <person name="Blair R."/>
            <person name="Pahar B."/>
            <person name="Chabe M."/>
            <person name="Van Rompay K.K.A."/>
            <person name="Keesler R."/>
            <person name="Sukura A."/>
            <person name="Hirsch V."/>
            <person name="Kutty G."/>
            <person name="Liu Y."/>
            <person name="Peng L."/>
            <person name="Chen J."/>
            <person name="Song J."/>
            <person name="Weissenbacher-Lang C."/>
            <person name="Xu J."/>
            <person name="Upham N.S."/>
            <person name="Stajich J.E."/>
            <person name="Cuomo C.A."/>
            <person name="Cushion M.T."/>
            <person name="Kovacs J.A."/>
        </authorList>
    </citation>
    <scope>NUCLEOTIDE SEQUENCE [LARGE SCALE GENOMIC DNA]</scope>
    <source>
        <strain evidence="1 2">RABM</strain>
    </source>
</reference>
<gene>
    <name evidence="1" type="ORF">PORY_002387</name>
</gene>
<name>A0ACB7C9G9_9ASCO</name>
<proteinExistence type="predicted"/>
<keyword evidence="2" id="KW-1185">Reference proteome</keyword>
<organism evidence="1 2">
    <name type="scientific">Pneumocystis oryctolagi</name>
    <dbReference type="NCBI Taxonomy" id="42067"/>
    <lineage>
        <taxon>Eukaryota</taxon>
        <taxon>Fungi</taxon>
        <taxon>Dikarya</taxon>
        <taxon>Ascomycota</taxon>
        <taxon>Taphrinomycotina</taxon>
        <taxon>Pneumocystomycetes</taxon>
        <taxon>Pneumocystaceae</taxon>
        <taxon>Pneumocystis</taxon>
    </lineage>
</organism>
<sequence length="329" mass="37570">MYEGFQKFAKKCRKYALISMEYDSPLLSFVDDSYESKLNDIINDLNQKVLLQTDFLQKIDSSGGSTYNSLSDTRMSDPEEHTKSLRENLARIKHCTEVYEECSCTMDLTIDDALVASLLARQKIQKNTIEAQLTMEILKKRLKMILSTIEREQKMLDDSKIISSLLDKRLKILEKQGQRSSEEILNECYMNVKETERSVNKFMRELVKFIDEELGDVLLSEQLGVAIGHVDTIGKKHNNPTVESGQTVLDKHISVEKKDKIALCNATKELLENLMNQSVLPGADPYIVVEDSVVGRILLRSGLVVLHNKDATKMRLVEFHREIDESSFV</sequence>
<comment type="caution">
    <text evidence="1">The sequence shown here is derived from an EMBL/GenBank/DDBJ whole genome shotgun (WGS) entry which is preliminary data.</text>
</comment>
<dbReference type="EMBL" id="JABTEG010000010">
    <property type="protein sequence ID" value="KAG4304206.1"/>
    <property type="molecule type" value="Genomic_DNA"/>
</dbReference>